<name>A0ABW2YEP1_9GAMM</name>
<proteinExistence type="predicted"/>
<evidence type="ECO:0000256" key="1">
    <source>
        <dbReference type="SAM" id="MobiDB-lite"/>
    </source>
</evidence>
<feature type="chain" id="PRO_5047343955" evidence="2">
    <location>
        <begin position="21"/>
        <end position="162"/>
    </location>
</feature>
<feature type="signal peptide" evidence="2">
    <location>
        <begin position="1"/>
        <end position="20"/>
    </location>
</feature>
<organism evidence="3 4">
    <name type="scientific">Lysobacter brunescens</name>
    <dbReference type="NCBI Taxonomy" id="262323"/>
    <lineage>
        <taxon>Bacteria</taxon>
        <taxon>Pseudomonadati</taxon>
        <taxon>Pseudomonadota</taxon>
        <taxon>Gammaproteobacteria</taxon>
        <taxon>Lysobacterales</taxon>
        <taxon>Lysobacteraceae</taxon>
        <taxon>Lysobacter</taxon>
    </lineage>
</organism>
<protein>
    <submittedName>
        <fullName evidence="3">DUF1190 domain-containing protein</fullName>
    </submittedName>
</protein>
<evidence type="ECO:0000313" key="3">
    <source>
        <dbReference type="EMBL" id="MFD0726192.1"/>
    </source>
</evidence>
<dbReference type="Pfam" id="PF06693">
    <property type="entry name" value="DUF1190"/>
    <property type="match status" value="1"/>
</dbReference>
<keyword evidence="4" id="KW-1185">Reference proteome</keyword>
<gene>
    <name evidence="3" type="ORF">ACFQ0E_11375</name>
</gene>
<dbReference type="RefSeq" id="WP_386823748.1">
    <property type="nucleotide sequence ID" value="NZ_JBHTIF010000001.1"/>
</dbReference>
<dbReference type="EMBL" id="JBHTIF010000001">
    <property type="protein sequence ID" value="MFD0726192.1"/>
    <property type="molecule type" value="Genomic_DNA"/>
</dbReference>
<accession>A0ABW2YEP1</accession>
<evidence type="ECO:0000256" key="2">
    <source>
        <dbReference type="SAM" id="SignalP"/>
    </source>
</evidence>
<keyword evidence="2" id="KW-0732">Signal</keyword>
<evidence type="ECO:0000313" key="4">
    <source>
        <dbReference type="Proteomes" id="UP001597110"/>
    </source>
</evidence>
<dbReference type="Proteomes" id="UP001597110">
    <property type="component" value="Unassembled WGS sequence"/>
</dbReference>
<reference evidence="4" key="1">
    <citation type="journal article" date="2019" name="Int. J. Syst. Evol. Microbiol.">
        <title>The Global Catalogue of Microorganisms (GCM) 10K type strain sequencing project: providing services to taxonomists for standard genome sequencing and annotation.</title>
        <authorList>
            <consortium name="The Broad Institute Genomics Platform"/>
            <consortium name="The Broad Institute Genome Sequencing Center for Infectious Disease"/>
            <person name="Wu L."/>
            <person name="Ma J."/>
        </authorList>
    </citation>
    <scope>NUCLEOTIDE SEQUENCE [LARGE SCALE GENOMIC DNA]</scope>
    <source>
        <strain evidence="4">CCUG 55585</strain>
    </source>
</reference>
<dbReference type="InterPro" id="IPR009576">
    <property type="entry name" value="Biofilm_formation_YgiB"/>
</dbReference>
<feature type="region of interest" description="Disordered" evidence="1">
    <location>
        <begin position="140"/>
        <end position="162"/>
    </location>
</feature>
<sequence length="162" mass="17520">MKRSRSLRLTAMAIAPVVLTACQPDMVDPPPQVAQFDYPSLQSCLDADDIADGDCRGAFQQARSMAPRYLSEEECERMYGDDACEDYDGSRTYFMPILGGYSVPYGYGTSRKSQYGSIAPIYGRNTLTTRKAVTVDPPPARAVTASRSGFGSSSSARSGWGG</sequence>
<feature type="compositionally biased region" description="Low complexity" evidence="1">
    <location>
        <begin position="145"/>
        <end position="162"/>
    </location>
</feature>
<dbReference type="PROSITE" id="PS51257">
    <property type="entry name" value="PROKAR_LIPOPROTEIN"/>
    <property type="match status" value="1"/>
</dbReference>
<comment type="caution">
    <text evidence="3">The sequence shown here is derived from an EMBL/GenBank/DDBJ whole genome shotgun (WGS) entry which is preliminary data.</text>
</comment>